<sequence>MGVGFVAGWRGSLGVRHAWSFGFALAKLNDDPFDGSTWSGPSFYYLADSGMGGVGYERRQAVLILCTDEAVAKFKNPEGFNLSELKLENHYSGTLDARHALRNIERHQAKKTAYVIAMRFNDGGLLFASHGGQSTPSRASIEAAYGAPHSNTDILEGRVAPPEAFNELIQALIHIEQVAISRSRAASPSPSCQRLDLLGLEGTSPASSDGGHPLRHNSMEHRAAEGSSSPRKSPLSKQMKIAKHSKLHELGTRAPVLVMHCKRSD</sequence>
<name>A0AAW1SAV6_9CHLO</name>
<dbReference type="AlphaFoldDB" id="A0AAW1SAV6"/>
<proteinExistence type="predicted"/>
<organism evidence="3 4">
    <name type="scientific">Apatococcus fuscideae</name>
    <dbReference type="NCBI Taxonomy" id="2026836"/>
    <lineage>
        <taxon>Eukaryota</taxon>
        <taxon>Viridiplantae</taxon>
        <taxon>Chlorophyta</taxon>
        <taxon>core chlorophytes</taxon>
        <taxon>Trebouxiophyceae</taxon>
        <taxon>Chlorellales</taxon>
        <taxon>Chlorellaceae</taxon>
        <taxon>Apatococcus</taxon>
    </lineage>
</organism>
<reference evidence="3 4" key="1">
    <citation type="journal article" date="2024" name="Nat. Commun.">
        <title>Phylogenomics reveals the evolutionary origins of lichenization in chlorophyte algae.</title>
        <authorList>
            <person name="Puginier C."/>
            <person name="Libourel C."/>
            <person name="Otte J."/>
            <person name="Skaloud P."/>
            <person name="Haon M."/>
            <person name="Grisel S."/>
            <person name="Petersen M."/>
            <person name="Berrin J.G."/>
            <person name="Delaux P.M."/>
            <person name="Dal Grande F."/>
            <person name="Keller J."/>
        </authorList>
    </citation>
    <scope>NUCLEOTIDE SEQUENCE [LARGE SCALE GENOMIC DNA]</scope>
    <source>
        <strain evidence="3 4">SAG 2523</strain>
    </source>
</reference>
<dbReference type="InterPro" id="IPR007461">
    <property type="entry name" value="Ysc84_actin-binding"/>
</dbReference>
<dbReference type="Pfam" id="PF04366">
    <property type="entry name" value="Ysc84"/>
    <property type="match status" value="1"/>
</dbReference>
<feature type="region of interest" description="Disordered" evidence="1">
    <location>
        <begin position="183"/>
        <end position="248"/>
    </location>
</feature>
<dbReference type="Proteomes" id="UP001485043">
    <property type="component" value="Unassembled WGS sequence"/>
</dbReference>
<keyword evidence="4" id="KW-1185">Reference proteome</keyword>
<evidence type="ECO:0000313" key="4">
    <source>
        <dbReference type="Proteomes" id="UP001485043"/>
    </source>
</evidence>
<comment type="caution">
    <text evidence="3">The sequence shown here is derived from an EMBL/GenBank/DDBJ whole genome shotgun (WGS) entry which is preliminary data.</text>
</comment>
<gene>
    <name evidence="3" type="ORF">WJX84_000394</name>
</gene>
<feature type="domain" description="Ysc84 actin-binding" evidence="2">
    <location>
        <begin position="54"/>
        <end position="172"/>
    </location>
</feature>
<evidence type="ECO:0000259" key="2">
    <source>
        <dbReference type="Pfam" id="PF04366"/>
    </source>
</evidence>
<evidence type="ECO:0000256" key="1">
    <source>
        <dbReference type="SAM" id="MobiDB-lite"/>
    </source>
</evidence>
<protein>
    <recommendedName>
        <fullName evidence="2">Ysc84 actin-binding domain-containing protein</fullName>
    </recommendedName>
</protein>
<evidence type="ECO:0000313" key="3">
    <source>
        <dbReference type="EMBL" id="KAK9843383.1"/>
    </source>
</evidence>
<accession>A0AAW1SAV6</accession>
<dbReference type="EMBL" id="JALJOV010001694">
    <property type="protein sequence ID" value="KAK9843383.1"/>
    <property type="molecule type" value="Genomic_DNA"/>
</dbReference>